<evidence type="ECO:0000259" key="3">
    <source>
        <dbReference type="PROSITE" id="PS50041"/>
    </source>
</evidence>
<dbReference type="PANTHER" id="PTHR22803">
    <property type="entry name" value="MANNOSE, PHOSPHOLIPASE, LECTIN RECEPTOR RELATED"/>
    <property type="match status" value="1"/>
</dbReference>
<feature type="domain" description="C-type lectin" evidence="3">
    <location>
        <begin position="20"/>
        <end position="119"/>
    </location>
</feature>
<sequence>TQLLLHLFFLHLHCEEHLGHARQDCLNRGAHLVIIESEDEQTFINGLTSVSHVWIGLTDSGTEGTWRWVDGTPLNISYWRSVEPNGGGVENCVMVPYWSSDQEDWMDFGCSNQEYWICEKGLL</sequence>
<evidence type="ECO:0000256" key="2">
    <source>
        <dbReference type="SAM" id="SignalP"/>
    </source>
</evidence>
<dbReference type="InterPro" id="IPR018378">
    <property type="entry name" value="C-type_lectin_CS"/>
</dbReference>
<dbReference type="GeneTree" id="ENSGT01020000230338"/>
<dbReference type="Gene3D" id="3.10.100.10">
    <property type="entry name" value="Mannose-Binding Protein A, subunit A"/>
    <property type="match status" value="1"/>
</dbReference>
<reference evidence="4" key="2">
    <citation type="submission" date="2025-08" db="UniProtKB">
        <authorList>
            <consortium name="Ensembl"/>
        </authorList>
    </citation>
    <scope>IDENTIFICATION</scope>
</reference>
<feature type="signal peptide" evidence="2">
    <location>
        <begin position="1"/>
        <end position="21"/>
    </location>
</feature>
<dbReference type="InterPro" id="IPR016186">
    <property type="entry name" value="C-type_lectin-like/link_sf"/>
</dbReference>
<dbReference type="Proteomes" id="UP000314982">
    <property type="component" value="Unassembled WGS sequence"/>
</dbReference>
<dbReference type="InterPro" id="IPR001304">
    <property type="entry name" value="C-type_lectin-like"/>
</dbReference>
<reference evidence="4" key="3">
    <citation type="submission" date="2025-09" db="UniProtKB">
        <authorList>
            <consortium name="Ensembl"/>
        </authorList>
    </citation>
    <scope>IDENTIFICATION</scope>
</reference>
<keyword evidence="5" id="KW-1185">Reference proteome</keyword>
<evidence type="ECO:0000313" key="5">
    <source>
        <dbReference type="Proteomes" id="UP000314982"/>
    </source>
</evidence>
<dbReference type="STRING" id="62062.ENSHHUP00000050352"/>
<feature type="chain" id="PRO_5021279012" description="C-type lectin domain-containing protein" evidence="2">
    <location>
        <begin position="22"/>
        <end position="123"/>
    </location>
</feature>
<protein>
    <recommendedName>
        <fullName evidence="3">C-type lectin domain-containing protein</fullName>
    </recommendedName>
</protein>
<dbReference type="Pfam" id="PF00059">
    <property type="entry name" value="Lectin_C"/>
    <property type="match status" value="1"/>
</dbReference>
<dbReference type="SUPFAM" id="SSF56436">
    <property type="entry name" value="C-type lectin-like"/>
    <property type="match status" value="1"/>
</dbReference>
<dbReference type="Ensembl" id="ENSHHUT00000052151.1">
    <property type="protein sequence ID" value="ENSHHUP00000050352.1"/>
    <property type="gene ID" value="ENSHHUG00000030400.1"/>
</dbReference>
<dbReference type="SMART" id="SM00034">
    <property type="entry name" value="CLECT"/>
    <property type="match status" value="1"/>
</dbReference>
<dbReference type="PROSITE" id="PS00615">
    <property type="entry name" value="C_TYPE_LECTIN_1"/>
    <property type="match status" value="1"/>
</dbReference>
<proteinExistence type="predicted"/>
<name>A0A4W5NHH8_9TELE</name>
<evidence type="ECO:0000256" key="1">
    <source>
        <dbReference type="ARBA" id="ARBA00023157"/>
    </source>
</evidence>
<keyword evidence="1" id="KW-1015">Disulfide bond</keyword>
<reference evidence="5" key="1">
    <citation type="submission" date="2018-06" db="EMBL/GenBank/DDBJ databases">
        <title>Genome assembly of Danube salmon.</title>
        <authorList>
            <person name="Macqueen D.J."/>
            <person name="Gundappa M.K."/>
        </authorList>
    </citation>
    <scope>NUCLEOTIDE SEQUENCE [LARGE SCALE GENOMIC DNA]</scope>
</reference>
<organism evidence="4 5">
    <name type="scientific">Hucho hucho</name>
    <name type="common">huchen</name>
    <dbReference type="NCBI Taxonomy" id="62062"/>
    <lineage>
        <taxon>Eukaryota</taxon>
        <taxon>Metazoa</taxon>
        <taxon>Chordata</taxon>
        <taxon>Craniata</taxon>
        <taxon>Vertebrata</taxon>
        <taxon>Euteleostomi</taxon>
        <taxon>Actinopterygii</taxon>
        <taxon>Neopterygii</taxon>
        <taxon>Teleostei</taxon>
        <taxon>Protacanthopterygii</taxon>
        <taxon>Salmoniformes</taxon>
        <taxon>Salmonidae</taxon>
        <taxon>Salmoninae</taxon>
        <taxon>Hucho</taxon>
    </lineage>
</organism>
<accession>A0A4W5NHH8</accession>
<dbReference type="InterPro" id="IPR016187">
    <property type="entry name" value="CTDL_fold"/>
</dbReference>
<evidence type="ECO:0000313" key="4">
    <source>
        <dbReference type="Ensembl" id="ENSHHUP00000050352.1"/>
    </source>
</evidence>
<keyword evidence="2" id="KW-0732">Signal</keyword>
<dbReference type="AlphaFoldDB" id="A0A4W5NHH8"/>
<dbReference type="PROSITE" id="PS50041">
    <property type="entry name" value="C_TYPE_LECTIN_2"/>
    <property type="match status" value="1"/>
</dbReference>
<dbReference type="InterPro" id="IPR050111">
    <property type="entry name" value="C-type_lectin/snaclec_domain"/>
</dbReference>